<dbReference type="PANTHER" id="PTHR23521">
    <property type="entry name" value="TRANSPORTER MFS SUPERFAMILY"/>
    <property type="match status" value="1"/>
</dbReference>
<feature type="transmembrane region" description="Helical" evidence="4">
    <location>
        <begin position="131"/>
        <end position="152"/>
    </location>
</feature>
<dbReference type="OrthoDB" id="9781976at2"/>
<dbReference type="EMBL" id="CP017715">
    <property type="protein sequence ID" value="AOY89686.1"/>
    <property type="molecule type" value="Genomic_DNA"/>
</dbReference>
<feature type="transmembrane region" description="Helical" evidence="4">
    <location>
        <begin position="248"/>
        <end position="267"/>
    </location>
</feature>
<feature type="domain" description="Major facilitator superfamily (MFS) profile" evidence="5">
    <location>
        <begin position="1"/>
        <end position="389"/>
    </location>
</feature>
<feature type="transmembrane region" description="Helical" evidence="4">
    <location>
        <begin position="164"/>
        <end position="183"/>
    </location>
</feature>
<name>A0A1D9GPW4_9GAMM</name>
<dbReference type="PANTHER" id="PTHR23521:SF3">
    <property type="entry name" value="MFS TRANSPORTER"/>
    <property type="match status" value="1"/>
</dbReference>
<dbReference type="STRING" id="1874317.BKP64_16745"/>
<evidence type="ECO:0000256" key="2">
    <source>
        <dbReference type="ARBA" id="ARBA00022989"/>
    </source>
</evidence>
<dbReference type="InterPro" id="IPR036259">
    <property type="entry name" value="MFS_trans_sf"/>
</dbReference>
<dbReference type="GO" id="GO:0022857">
    <property type="term" value="F:transmembrane transporter activity"/>
    <property type="evidence" value="ECO:0007669"/>
    <property type="project" value="InterPro"/>
</dbReference>
<evidence type="ECO:0000259" key="5">
    <source>
        <dbReference type="PROSITE" id="PS50850"/>
    </source>
</evidence>
<protein>
    <submittedName>
        <fullName evidence="6">MFS transporter</fullName>
    </submittedName>
</protein>
<evidence type="ECO:0000313" key="7">
    <source>
        <dbReference type="Proteomes" id="UP000177445"/>
    </source>
</evidence>
<feature type="transmembrane region" description="Helical" evidence="4">
    <location>
        <begin position="365"/>
        <end position="384"/>
    </location>
</feature>
<keyword evidence="7" id="KW-1185">Reference proteome</keyword>
<dbReference type="RefSeq" id="WP_070972688.1">
    <property type="nucleotide sequence ID" value="NZ_CP017715.1"/>
</dbReference>
<dbReference type="GO" id="GO:0005886">
    <property type="term" value="C:plasma membrane"/>
    <property type="evidence" value="ECO:0007669"/>
    <property type="project" value="TreeGrafter"/>
</dbReference>
<accession>A0A1D9GPW4</accession>
<dbReference type="KEGG" id="msq:BKP64_16745"/>
<dbReference type="PROSITE" id="PS50850">
    <property type="entry name" value="MFS"/>
    <property type="match status" value="1"/>
</dbReference>
<feature type="transmembrane region" description="Helical" evidence="4">
    <location>
        <begin position="77"/>
        <end position="97"/>
    </location>
</feature>
<gene>
    <name evidence="6" type="ORF">BKP64_16745</name>
</gene>
<dbReference type="InterPro" id="IPR011701">
    <property type="entry name" value="MFS"/>
</dbReference>
<keyword evidence="3 4" id="KW-0472">Membrane</keyword>
<evidence type="ECO:0000313" key="6">
    <source>
        <dbReference type="EMBL" id="AOY89686.1"/>
    </source>
</evidence>
<dbReference type="Pfam" id="PF07690">
    <property type="entry name" value="MFS_1"/>
    <property type="match status" value="1"/>
</dbReference>
<evidence type="ECO:0000256" key="3">
    <source>
        <dbReference type="ARBA" id="ARBA00023136"/>
    </source>
</evidence>
<organism evidence="6 7">
    <name type="scientific">Marinobacter salinus</name>
    <dbReference type="NCBI Taxonomy" id="1874317"/>
    <lineage>
        <taxon>Bacteria</taxon>
        <taxon>Pseudomonadati</taxon>
        <taxon>Pseudomonadota</taxon>
        <taxon>Gammaproteobacteria</taxon>
        <taxon>Pseudomonadales</taxon>
        <taxon>Marinobacteraceae</taxon>
        <taxon>Marinobacter</taxon>
    </lineage>
</organism>
<feature type="transmembrane region" description="Helical" evidence="4">
    <location>
        <begin position="340"/>
        <end position="359"/>
    </location>
</feature>
<evidence type="ECO:0000256" key="1">
    <source>
        <dbReference type="ARBA" id="ARBA00022692"/>
    </source>
</evidence>
<dbReference type="SUPFAM" id="SSF103473">
    <property type="entry name" value="MFS general substrate transporter"/>
    <property type="match status" value="1"/>
</dbReference>
<dbReference type="Proteomes" id="UP000177445">
    <property type="component" value="Chromosome"/>
</dbReference>
<feature type="transmembrane region" description="Helical" evidence="4">
    <location>
        <begin position="103"/>
        <end position="119"/>
    </location>
</feature>
<keyword evidence="1 4" id="KW-0812">Transmembrane</keyword>
<dbReference type="InterPro" id="IPR020846">
    <property type="entry name" value="MFS_dom"/>
</dbReference>
<evidence type="ECO:0000256" key="4">
    <source>
        <dbReference type="SAM" id="Phobius"/>
    </source>
</evidence>
<proteinExistence type="predicted"/>
<reference evidence="6 7" key="1">
    <citation type="submission" date="2016-10" db="EMBL/GenBank/DDBJ databases">
        <title>Marinobacter salinus sp. nov., a moderately halophilic bacterium isolated from a tidal flat environment.</title>
        <authorList>
            <person name="Park S.-J."/>
        </authorList>
    </citation>
    <scope>NUCLEOTIDE SEQUENCE [LARGE SCALE GENOMIC DNA]</scope>
    <source>
        <strain evidence="6 7">Hb8</strain>
    </source>
</reference>
<feature type="transmembrane region" description="Helical" evidence="4">
    <location>
        <begin position="45"/>
        <end position="65"/>
    </location>
</feature>
<sequence length="389" mass="40949">MMDLLRRFPLPVIVLAQLFGTSLWFSVNGVWLSLARELGLTETDLGRLTLAVQAGFIVGTLTIAVTGLADRFGASRIFAVSSLLGALVNGGFVFAAGLPPLDFLLRFATGLCLAGIYPLGMKMVIAWVPKYAGAALAWLVGMLTLGTALPHLMRGATLGMAWEWPLIAASCLALAGGAMVFLLGDGPHLPKSSGRLPLSQGLAALQIPRFRAVAGGYFGHMWELYAFWTLTPLLIGRELQRLGQGEALVPWLAFAVIGIGAAGCVGGGRLSRTVGSERVARGALMVSGLVCLLYPWLSGLPPVFLMALLLVWGIAVITDSPQFSALAAATAPRETVGSSLAVMNAVGFGLTLPAIWLTSGLWHQLEVWVVLILVPGPVLGLWSLSRGKG</sequence>
<feature type="transmembrane region" description="Helical" evidence="4">
    <location>
        <begin position="303"/>
        <end position="328"/>
    </location>
</feature>
<keyword evidence="2 4" id="KW-1133">Transmembrane helix</keyword>
<dbReference type="Gene3D" id="1.20.1250.20">
    <property type="entry name" value="MFS general substrate transporter like domains"/>
    <property type="match status" value="1"/>
</dbReference>
<dbReference type="AlphaFoldDB" id="A0A1D9GPW4"/>